<dbReference type="HOGENOM" id="CLU_040273_1_0_11"/>
<evidence type="ECO:0000313" key="5">
    <source>
        <dbReference type="Proteomes" id="UP000013015"/>
    </source>
</evidence>
<comment type="similarity">
    <text evidence="1">Belongs to the UPF0749 family.</text>
</comment>
<name>N6X8L8_9ACTO</name>
<comment type="caution">
    <text evidence="4">The sequence shown here is derived from an EMBL/GenBank/DDBJ whole genome shotgun (WGS) entry which is preliminary data.</text>
</comment>
<sequence>MKDSKDSKDLHGKELPENDRAPVDPAASMSLLTQLLANPLDAGYTEYAGHEAKQYWWQRVLVLLFALGLGFASVTAITSLRTASAHDVVNDLRDRAQSQQRIVGSLQDDVQSLSSRLDTATGEEGGASSLDTGLLVANSLAPVSGPGLVVTLKDSESAAALSKSGRGRVRDLDLNVVVNALWGAGAEAIAINGIRVGPGTFIRTAGSVILVNITPVQSPYLVSAIGDANALSVALVRDQTGDFLSSAQSINGITLSTAGNSTLDLPALDLRTTREAKPLETGKGD</sequence>
<organism evidence="4 5">
    <name type="scientific">Schaalia cardiffensis F0333</name>
    <dbReference type="NCBI Taxonomy" id="888050"/>
    <lineage>
        <taxon>Bacteria</taxon>
        <taxon>Bacillati</taxon>
        <taxon>Actinomycetota</taxon>
        <taxon>Actinomycetes</taxon>
        <taxon>Actinomycetales</taxon>
        <taxon>Actinomycetaceae</taxon>
        <taxon>Schaalia</taxon>
    </lineage>
</organism>
<protein>
    <recommendedName>
        <fullName evidence="6">Membrane associated protein</fullName>
    </recommendedName>
</protein>
<dbReference type="STRING" id="888050.HMPREF9004_1413"/>
<feature type="compositionally biased region" description="Basic and acidic residues" evidence="2">
    <location>
        <begin position="1"/>
        <end position="22"/>
    </location>
</feature>
<dbReference type="OrthoDB" id="3218134at2"/>
<dbReference type="PANTHER" id="PTHR37313:SF1">
    <property type="entry name" value="UPF0749 PROTEIN RV1823"/>
    <property type="match status" value="1"/>
</dbReference>
<accession>N6X8L8</accession>
<proteinExistence type="inferred from homology"/>
<dbReference type="Gene3D" id="3.30.70.1880">
    <property type="entry name" value="Protein of unknown function DUF881"/>
    <property type="match status" value="1"/>
</dbReference>
<keyword evidence="3" id="KW-1133">Transmembrane helix</keyword>
<gene>
    <name evidence="4" type="ORF">HMPREF9004_1413</name>
</gene>
<keyword evidence="3" id="KW-0472">Membrane</keyword>
<dbReference type="InterPro" id="IPR010273">
    <property type="entry name" value="DUF881"/>
</dbReference>
<dbReference type="Pfam" id="PF05949">
    <property type="entry name" value="DUF881"/>
    <property type="match status" value="1"/>
</dbReference>
<reference evidence="4 5" key="1">
    <citation type="submission" date="2013-03" db="EMBL/GenBank/DDBJ databases">
        <title>Reference genome for the Human Microbiome Project.</title>
        <authorList>
            <person name="Aqrawi P."/>
            <person name="Ayvaz T."/>
            <person name="Bess C."/>
            <person name="Blankenburg K."/>
            <person name="Coyle M."/>
            <person name="Deng J."/>
            <person name="Forbes L."/>
            <person name="Fowler G."/>
            <person name="Francisco L."/>
            <person name="Fu Q."/>
            <person name="Gibbs R."/>
            <person name="Gross S."/>
            <person name="Gubbala S."/>
            <person name="Hale W."/>
            <person name="Hemphill L."/>
            <person name="Highlander S."/>
            <person name="Hirani K."/>
            <person name="Jackson L."/>
            <person name="Jakkamsetti A."/>
            <person name="Javaid M."/>
            <person name="Jayaseelan J.C."/>
            <person name="Jiang H."/>
            <person name="Joshi V."/>
            <person name="Korchina V."/>
            <person name="Kovar C."/>
            <person name="Lara F."/>
            <person name="Lee S."/>
            <person name="Liu Y."/>
            <person name="Mata R."/>
            <person name="Mathew T."/>
            <person name="Munidasa M."/>
            <person name="Muzny D."/>
            <person name="Nazareth L."/>
            <person name="Ngo R."/>
            <person name="Nguyen L."/>
            <person name="Nguyen N."/>
            <person name="Okwuonu G."/>
            <person name="Ongeri F."/>
            <person name="Palculict T."/>
            <person name="Patil S."/>
            <person name="Petrosino J."/>
            <person name="Pham C."/>
            <person name="Pham P."/>
            <person name="Pu L.-L."/>
            <person name="Qin X."/>
            <person name="Qu J."/>
            <person name="Reid J."/>
            <person name="Ross M."/>
            <person name="Ruth R."/>
            <person name="Saada N."/>
            <person name="San Lucas F."/>
            <person name="Santibanez J."/>
            <person name="Shang Y."/>
            <person name="Simmons D."/>
            <person name="Song X.-Z."/>
            <person name="Tang L.-Y."/>
            <person name="Thornton R."/>
            <person name="Warren J."/>
            <person name="Weissenberger G."/>
            <person name="Wilczek-Boney K."/>
            <person name="Worley K."/>
            <person name="Youmans B."/>
            <person name="Zhang J."/>
            <person name="Zhang L."/>
            <person name="Zhao Z."/>
            <person name="Zhou C."/>
            <person name="Zhu D."/>
            <person name="Zhu Y."/>
        </authorList>
    </citation>
    <scope>NUCLEOTIDE SEQUENCE [LARGE SCALE GENOMIC DNA]</scope>
    <source>
        <strain evidence="4 5">F0333</strain>
    </source>
</reference>
<evidence type="ECO:0000313" key="4">
    <source>
        <dbReference type="EMBL" id="ENO17503.1"/>
    </source>
</evidence>
<dbReference type="EMBL" id="AQHZ01000024">
    <property type="protein sequence ID" value="ENO17503.1"/>
    <property type="molecule type" value="Genomic_DNA"/>
</dbReference>
<evidence type="ECO:0000256" key="3">
    <source>
        <dbReference type="SAM" id="Phobius"/>
    </source>
</evidence>
<dbReference type="Proteomes" id="UP000013015">
    <property type="component" value="Unassembled WGS sequence"/>
</dbReference>
<feature type="region of interest" description="Disordered" evidence="2">
    <location>
        <begin position="1"/>
        <end position="24"/>
    </location>
</feature>
<dbReference type="RefSeq" id="WP_005963698.1">
    <property type="nucleotide sequence ID" value="NZ_CP040505.1"/>
</dbReference>
<evidence type="ECO:0008006" key="6">
    <source>
        <dbReference type="Google" id="ProtNLM"/>
    </source>
</evidence>
<dbReference type="AlphaFoldDB" id="N6X8L8"/>
<keyword evidence="5" id="KW-1185">Reference proteome</keyword>
<evidence type="ECO:0000256" key="1">
    <source>
        <dbReference type="ARBA" id="ARBA00009108"/>
    </source>
</evidence>
<feature type="transmembrane region" description="Helical" evidence="3">
    <location>
        <begin position="60"/>
        <end position="80"/>
    </location>
</feature>
<dbReference type="eggNOG" id="COG3879">
    <property type="taxonomic scope" value="Bacteria"/>
</dbReference>
<dbReference type="PANTHER" id="PTHR37313">
    <property type="entry name" value="UPF0749 PROTEIN RV1825"/>
    <property type="match status" value="1"/>
</dbReference>
<keyword evidence="3" id="KW-0812">Transmembrane</keyword>
<dbReference type="PATRIC" id="fig|888050.3.peg.1351"/>
<evidence type="ECO:0000256" key="2">
    <source>
        <dbReference type="SAM" id="MobiDB-lite"/>
    </source>
</evidence>
<dbReference type="GO" id="GO:0005886">
    <property type="term" value="C:plasma membrane"/>
    <property type="evidence" value="ECO:0007669"/>
    <property type="project" value="TreeGrafter"/>
</dbReference>